<reference evidence="2 3" key="1">
    <citation type="submission" date="2019-06" db="EMBL/GenBank/DDBJ databases">
        <title>Sequencing the genomes of 1000 actinobacteria strains.</title>
        <authorList>
            <person name="Klenk H.-P."/>
        </authorList>
    </citation>
    <scope>NUCLEOTIDE SEQUENCE [LARGE SCALE GENOMIC DNA]</scope>
    <source>
        <strain evidence="2 3">DSM 21776</strain>
    </source>
</reference>
<dbReference type="InterPro" id="IPR024079">
    <property type="entry name" value="MetalloPept_cat_dom_sf"/>
</dbReference>
<evidence type="ECO:0008006" key="4">
    <source>
        <dbReference type="Google" id="ProtNLM"/>
    </source>
</evidence>
<dbReference type="SUPFAM" id="SSF55486">
    <property type="entry name" value="Metalloproteases ('zincins'), catalytic domain"/>
    <property type="match status" value="1"/>
</dbReference>
<gene>
    <name evidence="2" type="ORF">FHX52_3230</name>
</gene>
<evidence type="ECO:0000313" key="2">
    <source>
        <dbReference type="EMBL" id="TQN46505.1"/>
    </source>
</evidence>
<dbReference type="GO" id="GO:0008237">
    <property type="term" value="F:metallopeptidase activity"/>
    <property type="evidence" value="ECO:0007669"/>
    <property type="project" value="InterPro"/>
</dbReference>
<dbReference type="OrthoDB" id="4774708at2"/>
<feature type="region of interest" description="Disordered" evidence="1">
    <location>
        <begin position="1"/>
        <end position="30"/>
    </location>
</feature>
<sequence length="264" mass="27165">MRSVRRVRSRRTLRARPPRRRRLSRASRRRSPIPSSSLIAAVAVPAILLLGVATAQADSKLDVPPSVAPAAPGHAPAAPAIPGGLKEGRDYSFIAKDGGTPIQWACTKTIPVVLDGSAPPGAERTLKSVVKTLTDATGLPLVVEPSAPTAGAIHVRYVAQGQQTLGMELHDPELGEGGPQASGGTITLGRVVVRDDTPDADPRTPQGAHVLLHELGHAVGLNHSVDNVDELMAPSSGPGSKPVLGPGDRYALSVIGCPSMGAGG</sequence>
<accession>A0A543PR04</accession>
<protein>
    <recommendedName>
        <fullName evidence="4">Matrixin</fullName>
    </recommendedName>
</protein>
<name>A0A543PR04_9MICO</name>
<comment type="caution">
    <text evidence="2">The sequence shown here is derived from an EMBL/GenBank/DDBJ whole genome shotgun (WGS) entry which is preliminary data.</text>
</comment>
<organism evidence="2 3">
    <name type="scientific">Humibacillus xanthopallidus</name>
    <dbReference type="NCBI Taxonomy" id="412689"/>
    <lineage>
        <taxon>Bacteria</taxon>
        <taxon>Bacillati</taxon>
        <taxon>Actinomycetota</taxon>
        <taxon>Actinomycetes</taxon>
        <taxon>Micrococcales</taxon>
        <taxon>Intrasporangiaceae</taxon>
        <taxon>Humibacillus</taxon>
    </lineage>
</organism>
<dbReference type="AlphaFoldDB" id="A0A543PR04"/>
<dbReference type="EMBL" id="VFQF01000002">
    <property type="protein sequence ID" value="TQN46505.1"/>
    <property type="molecule type" value="Genomic_DNA"/>
</dbReference>
<evidence type="ECO:0000256" key="1">
    <source>
        <dbReference type="SAM" id="MobiDB-lite"/>
    </source>
</evidence>
<dbReference type="Proteomes" id="UP000320085">
    <property type="component" value="Unassembled WGS sequence"/>
</dbReference>
<dbReference type="RefSeq" id="WP_141823305.1">
    <property type="nucleotide sequence ID" value="NZ_BAAAQC010000012.1"/>
</dbReference>
<proteinExistence type="predicted"/>
<evidence type="ECO:0000313" key="3">
    <source>
        <dbReference type="Proteomes" id="UP000320085"/>
    </source>
</evidence>
<dbReference type="Gene3D" id="3.40.390.10">
    <property type="entry name" value="Collagenase (Catalytic Domain)"/>
    <property type="match status" value="1"/>
</dbReference>